<dbReference type="GO" id="GO:0005524">
    <property type="term" value="F:ATP binding"/>
    <property type="evidence" value="ECO:0007669"/>
    <property type="project" value="UniProtKB-UniRule"/>
</dbReference>
<keyword evidence="10 14" id="KW-0472">Membrane</keyword>
<feature type="domain" description="Protein kinase" evidence="15">
    <location>
        <begin position="539"/>
        <end position="812"/>
    </location>
</feature>
<dbReference type="PANTHER" id="PTHR27003:SF318">
    <property type="entry name" value="OS03G0124200 PROTEIN"/>
    <property type="match status" value="1"/>
</dbReference>
<feature type="compositionally biased region" description="Polar residues" evidence="13">
    <location>
        <begin position="857"/>
        <end position="877"/>
    </location>
</feature>
<evidence type="ECO:0000256" key="7">
    <source>
        <dbReference type="ARBA" id="ARBA00022777"/>
    </source>
</evidence>
<feature type="binding site" evidence="12">
    <location>
        <position position="567"/>
    </location>
    <ligand>
        <name>ATP</name>
        <dbReference type="ChEBI" id="CHEBI:30616"/>
    </ligand>
</feature>
<evidence type="ECO:0000313" key="17">
    <source>
        <dbReference type="Proteomes" id="UP000811246"/>
    </source>
</evidence>
<evidence type="ECO:0000256" key="3">
    <source>
        <dbReference type="ARBA" id="ARBA00022679"/>
    </source>
</evidence>
<evidence type="ECO:0000256" key="13">
    <source>
        <dbReference type="SAM" id="MobiDB-lite"/>
    </source>
</evidence>
<accession>A0A922JP37</accession>
<evidence type="ECO:0000259" key="15">
    <source>
        <dbReference type="PROSITE" id="PS50011"/>
    </source>
</evidence>
<dbReference type="EMBL" id="CM031829">
    <property type="protein sequence ID" value="KAG6715491.1"/>
    <property type="molecule type" value="Genomic_DNA"/>
</dbReference>
<dbReference type="FunFam" id="3.30.200.20:FF:000039">
    <property type="entry name" value="receptor-like protein kinase FERONIA"/>
    <property type="match status" value="1"/>
</dbReference>
<dbReference type="FunFam" id="2.60.120.430:FF:000005">
    <property type="entry name" value="Putative receptor-like protein kinase"/>
    <property type="match status" value="1"/>
</dbReference>
<feature type="transmembrane region" description="Helical" evidence="14">
    <location>
        <begin position="453"/>
        <end position="477"/>
    </location>
</feature>
<keyword evidence="9 14" id="KW-1133">Transmembrane helix</keyword>
<evidence type="ECO:0000256" key="1">
    <source>
        <dbReference type="ARBA" id="ARBA00004479"/>
    </source>
</evidence>
<dbReference type="FunFam" id="1.10.510.10:FF:000058">
    <property type="entry name" value="Receptor-like protein kinase FERONIA"/>
    <property type="match status" value="1"/>
</dbReference>
<dbReference type="SMART" id="SM00220">
    <property type="entry name" value="S_TKc"/>
    <property type="match status" value="1"/>
</dbReference>
<evidence type="ECO:0000256" key="14">
    <source>
        <dbReference type="SAM" id="Phobius"/>
    </source>
</evidence>
<dbReference type="InterPro" id="IPR045272">
    <property type="entry name" value="ANXUR1/2-like"/>
</dbReference>
<keyword evidence="8 12" id="KW-0067">ATP-binding</keyword>
<dbReference type="InterPro" id="IPR008271">
    <property type="entry name" value="Ser/Thr_kinase_AS"/>
</dbReference>
<dbReference type="Pfam" id="PF07714">
    <property type="entry name" value="PK_Tyr_Ser-Thr"/>
    <property type="match status" value="1"/>
</dbReference>
<evidence type="ECO:0000256" key="6">
    <source>
        <dbReference type="ARBA" id="ARBA00022741"/>
    </source>
</evidence>
<keyword evidence="11" id="KW-0325">Glycoprotein</keyword>
<dbReference type="InterPro" id="IPR000719">
    <property type="entry name" value="Prot_kinase_dom"/>
</dbReference>
<keyword evidence="2" id="KW-0723">Serine/threonine-protein kinase</keyword>
<reference evidence="16" key="1">
    <citation type="submission" date="2021-01" db="EMBL/GenBank/DDBJ databases">
        <authorList>
            <person name="Lovell J.T."/>
            <person name="Bentley N."/>
            <person name="Bhattarai G."/>
            <person name="Jenkins J.W."/>
            <person name="Sreedasyam A."/>
            <person name="Alarcon Y."/>
            <person name="Bock C."/>
            <person name="Boston L."/>
            <person name="Carlson J."/>
            <person name="Cervantes K."/>
            <person name="Clermont K."/>
            <person name="Krom N."/>
            <person name="Kubenka K."/>
            <person name="Mamidi S."/>
            <person name="Mattison C."/>
            <person name="Monteros M."/>
            <person name="Pisani C."/>
            <person name="Plott C."/>
            <person name="Rajasekar S."/>
            <person name="Rhein H.S."/>
            <person name="Rohla C."/>
            <person name="Song M."/>
            <person name="Hilaire R.S."/>
            <person name="Shu S."/>
            <person name="Wells L."/>
            <person name="Wang X."/>
            <person name="Webber J."/>
            <person name="Heerema R.J."/>
            <person name="Klein P."/>
            <person name="Conner P."/>
            <person name="Grauke L."/>
            <person name="Grimwood J."/>
            <person name="Schmutz J."/>
            <person name="Randall J.J."/>
        </authorList>
    </citation>
    <scope>NUCLEOTIDE SEQUENCE</scope>
    <source>
        <tissue evidence="16">Leaf</tissue>
    </source>
</reference>
<organism evidence="16 17">
    <name type="scientific">Carya illinoinensis</name>
    <name type="common">Pecan</name>
    <dbReference type="NCBI Taxonomy" id="32201"/>
    <lineage>
        <taxon>Eukaryota</taxon>
        <taxon>Viridiplantae</taxon>
        <taxon>Streptophyta</taxon>
        <taxon>Embryophyta</taxon>
        <taxon>Tracheophyta</taxon>
        <taxon>Spermatophyta</taxon>
        <taxon>Magnoliopsida</taxon>
        <taxon>eudicotyledons</taxon>
        <taxon>Gunneridae</taxon>
        <taxon>Pentapetalae</taxon>
        <taxon>rosids</taxon>
        <taxon>fabids</taxon>
        <taxon>Fagales</taxon>
        <taxon>Juglandaceae</taxon>
        <taxon>Carya</taxon>
    </lineage>
</organism>
<evidence type="ECO:0000256" key="4">
    <source>
        <dbReference type="ARBA" id="ARBA00022692"/>
    </source>
</evidence>
<proteinExistence type="predicted"/>
<comment type="caution">
    <text evidence="16">The sequence shown here is derived from an EMBL/GenBank/DDBJ whole genome shotgun (WGS) entry which is preliminary data.</text>
</comment>
<dbReference type="FunFam" id="2.60.120.430:FF:000001">
    <property type="entry name" value="Receptor-like protein kinase FERONIA"/>
    <property type="match status" value="1"/>
</dbReference>
<dbReference type="AlphaFoldDB" id="A0A922JP37"/>
<evidence type="ECO:0000256" key="8">
    <source>
        <dbReference type="ARBA" id="ARBA00022840"/>
    </source>
</evidence>
<dbReference type="InterPro" id="IPR017441">
    <property type="entry name" value="Protein_kinase_ATP_BS"/>
</dbReference>
<keyword evidence="6 12" id="KW-0547">Nucleotide-binding</keyword>
<evidence type="ECO:0000256" key="2">
    <source>
        <dbReference type="ARBA" id="ARBA00022527"/>
    </source>
</evidence>
<name>A0A922JP37_CARIL</name>
<evidence type="ECO:0000256" key="12">
    <source>
        <dbReference type="PROSITE-ProRule" id="PRU10141"/>
    </source>
</evidence>
<dbReference type="CDD" id="cd14066">
    <property type="entry name" value="STKc_IRAK"/>
    <property type="match status" value="1"/>
</dbReference>
<dbReference type="PROSITE" id="PS00107">
    <property type="entry name" value="PROTEIN_KINASE_ATP"/>
    <property type="match status" value="1"/>
</dbReference>
<dbReference type="GO" id="GO:0005886">
    <property type="term" value="C:plasma membrane"/>
    <property type="evidence" value="ECO:0007669"/>
    <property type="project" value="TreeGrafter"/>
</dbReference>
<dbReference type="PANTHER" id="PTHR27003">
    <property type="entry name" value="OS07G0166700 PROTEIN"/>
    <property type="match status" value="1"/>
</dbReference>
<comment type="subcellular location">
    <subcellularLocation>
        <location evidence="1">Membrane</location>
        <topology evidence="1">Single-pass type I membrane protein</topology>
    </subcellularLocation>
</comment>
<dbReference type="Proteomes" id="UP000811246">
    <property type="component" value="Chromosome 5"/>
</dbReference>
<dbReference type="GO" id="GO:0009506">
    <property type="term" value="C:plasmodesma"/>
    <property type="evidence" value="ECO:0007669"/>
    <property type="project" value="TreeGrafter"/>
</dbReference>
<keyword evidence="5" id="KW-0732">Signal</keyword>
<dbReference type="EMBL" id="CM031829">
    <property type="protein sequence ID" value="KAG6715492.1"/>
    <property type="molecule type" value="Genomic_DNA"/>
</dbReference>
<keyword evidence="4 14" id="KW-0812">Transmembrane</keyword>
<dbReference type="PROSITE" id="PS00108">
    <property type="entry name" value="PROTEIN_KINASE_ST"/>
    <property type="match status" value="1"/>
</dbReference>
<dbReference type="Pfam" id="PF12819">
    <property type="entry name" value="Malectin_like"/>
    <property type="match status" value="1"/>
</dbReference>
<gene>
    <name evidence="16" type="ORF">I3842_05G255900</name>
</gene>
<evidence type="ECO:0000256" key="5">
    <source>
        <dbReference type="ARBA" id="ARBA00022729"/>
    </source>
</evidence>
<dbReference type="GO" id="GO:0004674">
    <property type="term" value="F:protein serine/threonine kinase activity"/>
    <property type="evidence" value="ECO:0007669"/>
    <property type="project" value="UniProtKB-KW"/>
</dbReference>
<keyword evidence="7" id="KW-0418">Kinase</keyword>
<dbReference type="GO" id="GO:0004714">
    <property type="term" value="F:transmembrane receptor protein tyrosine kinase activity"/>
    <property type="evidence" value="ECO:0007669"/>
    <property type="project" value="InterPro"/>
</dbReference>
<feature type="region of interest" description="Disordered" evidence="13">
    <location>
        <begin position="817"/>
        <end position="877"/>
    </location>
</feature>
<evidence type="ECO:0000256" key="9">
    <source>
        <dbReference type="ARBA" id="ARBA00022989"/>
    </source>
</evidence>
<dbReference type="InterPro" id="IPR001245">
    <property type="entry name" value="Ser-Thr/Tyr_kinase_cat_dom"/>
</dbReference>
<sequence>MWEAVIKGGKWGPAIAHFHSTICTHYRHSHFQETQIYKPLQEPPKDFVNMVTKAIRFLPLIIASLVSLSSSFTPSDNYLLNCGSPNNTSIYNRLFLADSTKPGSDFLSAEQSISLKNQLPSPNSPTLYHTARVFTSSSGYRFSIKKNGTHLVRFHFSPFVAKGYDLTLANFSVLVNGNLILGGLHLNNTDTVLREYILKIDKTVVEIVFTPSNESGFGFVNAIEIFSAPRDFIVDEGVKLLSADGSKVYKNLSSRVLETVTRINVGGPKVTPFNDTLWRTWIPDDDYLVLKSAARLVNTTHPPNYQTGGASRDIAPDSVYMTAQEMNRENPNFNARFNITWNFPVGSDCARYLVRLHFCDIVSRGLNLLYFNVYINGYLACEDLDLSTVYHALASPVYFDVIVDSGDSTVVQVSVGPSILSSTSAMNAILNGAEIMKILGQENSEISTKEKNIWIIVGLVVGFVGLCLVLLALLLVMKCRKKKPKPKPAESVGWTPLRVNGGSSHSRMSERTAYVSPGPNGYLAMRIPFADLQFATNNFDKSLIIGSGGFGMVYKGVLRDNTKVAVKRGVPGSRQGLPEFQTEITILSKIRHRHLVSLVGYCEEQSEMILVYEYVEKGPLKKHLYSSGFPPLSWKQRLEICIGSARGLHYLHTGSAQGIIHRDIKSTNILLDENYVAKVADFGLSRSGPCLNETHVSTGVKGSFGYLDPEYFRRQQLTDKSDVYSFGVVLFEVLCARPAVDPLLSREQVNLAEWAMQWQKKGMLEQIIDPHLAGQIEPSSLKKFGETAEKCLADYGVDRPTMGDVLWNLEYALQLQETGQKRGPSEGSSIDGPNPRTHGIVPQIPSSNIRTDGEGGNHNSDISTTEVFSQLVTNDGR</sequence>
<protein>
    <recommendedName>
        <fullName evidence="15">Protein kinase domain-containing protein</fullName>
    </recommendedName>
</protein>
<evidence type="ECO:0000313" key="16">
    <source>
        <dbReference type="EMBL" id="KAG6715491.1"/>
    </source>
</evidence>
<evidence type="ECO:0000256" key="10">
    <source>
        <dbReference type="ARBA" id="ARBA00023136"/>
    </source>
</evidence>
<dbReference type="InterPro" id="IPR024788">
    <property type="entry name" value="Malectin-like_Carb-bd_dom"/>
</dbReference>
<evidence type="ECO:0000256" key="11">
    <source>
        <dbReference type="ARBA" id="ARBA00023180"/>
    </source>
</evidence>
<keyword evidence="3" id="KW-0808">Transferase</keyword>
<dbReference type="PROSITE" id="PS50011">
    <property type="entry name" value="PROTEIN_KINASE_DOM"/>
    <property type="match status" value="1"/>
</dbReference>